<name>A0A9P4K0C1_9PLEO</name>
<dbReference type="EMBL" id="ML986686">
    <property type="protein sequence ID" value="KAF2260257.1"/>
    <property type="molecule type" value="Genomic_DNA"/>
</dbReference>
<organism evidence="2 3">
    <name type="scientific">Lojkania enalia</name>
    <dbReference type="NCBI Taxonomy" id="147567"/>
    <lineage>
        <taxon>Eukaryota</taxon>
        <taxon>Fungi</taxon>
        <taxon>Dikarya</taxon>
        <taxon>Ascomycota</taxon>
        <taxon>Pezizomycotina</taxon>
        <taxon>Dothideomycetes</taxon>
        <taxon>Pleosporomycetidae</taxon>
        <taxon>Pleosporales</taxon>
        <taxon>Pleosporales incertae sedis</taxon>
        <taxon>Lojkania</taxon>
    </lineage>
</organism>
<evidence type="ECO:0000313" key="3">
    <source>
        <dbReference type="Proteomes" id="UP000800093"/>
    </source>
</evidence>
<evidence type="ECO:0000256" key="1">
    <source>
        <dbReference type="SAM" id="MobiDB-lite"/>
    </source>
</evidence>
<reference evidence="3" key="1">
    <citation type="journal article" date="2020" name="Stud. Mycol.">
        <title>101 Dothideomycetes genomes: A test case for predicting lifestyles and emergence of pathogens.</title>
        <authorList>
            <person name="Haridas S."/>
            <person name="Albert R."/>
            <person name="Binder M."/>
            <person name="Bloem J."/>
            <person name="LaButti K."/>
            <person name="Salamov A."/>
            <person name="Andreopoulos B."/>
            <person name="Baker S."/>
            <person name="Barry K."/>
            <person name="Bills G."/>
            <person name="Bluhm B."/>
            <person name="Cannon C."/>
            <person name="Castanera R."/>
            <person name="Culley D."/>
            <person name="Daum C."/>
            <person name="Ezra D."/>
            <person name="Gonzalez J."/>
            <person name="Henrissat B."/>
            <person name="Kuo A."/>
            <person name="Liang C."/>
            <person name="Lipzen A."/>
            <person name="Lutzoni F."/>
            <person name="Magnuson J."/>
            <person name="Mondo S."/>
            <person name="Nolan M."/>
            <person name="Ohm R."/>
            <person name="Pangilinan J."/>
            <person name="Park H.-J."/>
            <person name="Ramirez L."/>
            <person name="Alfaro M."/>
            <person name="Sun H."/>
            <person name="Tritt A."/>
            <person name="Yoshinaga Y."/>
            <person name="Zwiers L.-H."/>
            <person name="Turgeon B."/>
            <person name="Goodwin S."/>
            <person name="Spatafora J."/>
            <person name="Crous P."/>
            <person name="Grigoriev I."/>
        </authorList>
    </citation>
    <scope>NUCLEOTIDE SEQUENCE [LARGE SCALE GENOMIC DNA]</scope>
    <source>
        <strain evidence="3">CBS 304.66</strain>
    </source>
</reference>
<proteinExistence type="predicted"/>
<sequence length="313" mass="35008">MRHTCPSLRSHLKLMGATYIEAYPDLWPNVKPFFDQVCQTGAGVEFAAEALGRPPYHHPQSTGLSSTARARGHLHPPHGDAGTNLNNIPLAILYELDDSGSSTIMRMRRHTGLSEDHGLLVPDSRRAGFNILDIDRDDISTLWLGGDLGYLRQRLPFYPSRAAPTSLVILLYLVHGIEHCVDNIDAEQAKKRQQQLENDFAFSNFKWRHLIKHASVAMAHLPLEGEDEDRPKGEEVWESFVGEAHHITTELRLKRLYTSLVGDAEPAKNPSSSIPLPGGWQSEVHHGLYNRHQQVKMDTVISGMARIGGLRSQ</sequence>
<feature type="region of interest" description="Disordered" evidence="1">
    <location>
        <begin position="55"/>
        <end position="82"/>
    </location>
</feature>
<keyword evidence="3" id="KW-1185">Reference proteome</keyword>
<accession>A0A9P4K0C1</accession>
<feature type="compositionally biased region" description="Polar residues" evidence="1">
    <location>
        <begin position="59"/>
        <end position="68"/>
    </location>
</feature>
<dbReference type="AlphaFoldDB" id="A0A9P4K0C1"/>
<gene>
    <name evidence="2" type="ORF">CC78DRAFT_585044</name>
</gene>
<comment type="caution">
    <text evidence="2">The sequence shown here is derived from an EMBL/GenBank/DDBJ whole genome shotgun (WGS) entry which is preliminary data.</text>
</comment>
<evidence type="ECO:0000313" key="2">
    <source>
        <dbReference type="EMBL" id="KAF2260257.1"/>
    </source>
</evidence>
<protein>
    <submittedName>
        <fullName evidence="2">Uncharacterized protein</fullName>
    </submittedName>
</protein>
<dbReference type="Proteomes" id="UP000800093">
    <property type="component" value="Unassembled WGS sequence"/>
</dbReference>
<dbReference type="OrthoDB" id="5378913at2759"/>